<dbReference type="eggNOG" id="ENOG502RZGU">
    <property type="taxonomic scope" value="Eukaryota"/>
</dbReference>
<dbReference type="GO" id="GO:0016020">
    <property type="term" value="C:membrane"/>
    <property type="evidence" value="ECO:0007669"/>
    <property type="project" value="TreeGrafter"/>
</dbReference>
<sequence length="343" mass="37755">MAGLSSTECMNFIENVSKCITDSTSTDDLQRLLNYDSIWKMFVKEAELSRDEAQELNDCLKNHTANSKMMKQKRIPVDILTKEKFLEIFPKEKAKIESCIQKLQELAKEIDKTHKGCTISNVATSSVGAVSGVMSIAGLVLAPFTAGGSLLLSAAGAGLGAATTVSSTTIMIVEETNTRLAEAKAKSILSSSEHSVRKLLGDEIFLKIGINFYTFFCNLKTMARNIRARRIALANPGLARDVIRYITKGGLSAQRVWQVQKTFQKTALSMSRGARVAGTVVNGFFLGLDVYNIVQDSKHLQEGAKAPLAEKLRQKVLELEEKLEELTQIHRILCEMTPPHKNA</sequence>
<protein>
    <recommendedName>
        <fullName evidence="4">Apolipoprotein L3</fullName>
    </recommendedName>
</protein>
<dbReference type="STRING" id="10141.ENSCPOP00000032193"/>
<dbReference type="GeneTree" id="ENSGT01030000234599"/>
<dbReference type="Proteomes" id="UP000005447">
    <property type="component" value="Unassembled WGS sequence"/>
</dbReference>
<comment type="similarity">
    <text evidence="1">Belongs to the apolipoprotein L family.</text>
</comment>
<dbReference type="Ensembl" id="ENSCPOT00000043997.1">
    <property type="protein sequence ID" value="ENSCPOP00000032193.1"/>
    <property type="gene ID" value="ENSCPOG00000038184.1"/>
</dbReference>
<dbReference type="EMBL" id="AAKN02031217">
    <property type="status" value="NOT_ANNOTATED_CDS"/>
    <property type="molecule type" value="Genomic_DNA"/>
</dbReference>
<reference evidence="2" key="2">
    <citation type="submission" date="2025-08" db="UniProtKB">
        <authorList>
            <consortium name="Ensembl"/>
        </authorList>
    </citation>
    <scope>IDENTIFICATION</scope>
    <source>
        <strain evidence="2">2N</strain>
    </source>
</reference>
<dbReference type="Bgee" id="ENSCPOG00000038184">
    <property type="expression patterns" value="Expressed in heart and 12 other cell types or tissues"/>
</dbReference>
<reference evidence="2" key="3">
    <citation type="submission" date="2025-09" db="UniProtKB">
        <authorList>
            <consortium name="Ensembl"/>
        </authorList>
    </citation>
    <scope>IDENTIFICATION</scope>
    <source>
        <strain evidence="2">2N</strain>
    </source>
</reference>
<dbReference type="AlphaFoldDB" id="A0A286Y3A4"/>
<organism evidence="2 3">
    <name type="scientific">Cavia porcellus</name>
    <name type="common">Guinea pig</name>
    <dbReference type="NCBI Taxonomy" id="10141"/>
    <lineage>
        <taxon>Eukaryota</taxon>
        <taxon>Metazoa</taxon>
        <taxon>Chordata</taxon>
        <taxon>Craniata</taxon>
        <taxon>Vertebrata</taxon>
        <taxon>Euteleostomi</taxon>
        <taxon>Mammalia</taxon>
        <taxon>Eutheria</taxon>
        <taxon>Euarchontoglires</taxon>
        <taxon>Glires</taxon>
        <taxon>Rodentia</taxon>
        <taxon>Hystricomorpha</taxon>
        <taxon>Caviidae</taxon>
        <taxon>Cavia</taxon>
    </lineage>
</organism>
<gene>
    <name evidence="2" type="primary">LOC100728147</name>
</gene>
<dbReference type="GO" id="GO:0006869">
    <property type="term" value="P:lipid transport"/>
    <property type="evidence" value="ECO:0007669"/>
    <property type="project" value="InterPro"/>
</dbReference>
<dbReference type="Pfam" id="PF05461">
    <property type="entry name" value="ApoL"/>
    <property type="match status" value="1"/>
</dbReference>
<dbReference type="OMA" id="EMKECVF"/>
<dbReference type="PANTHER" id="PTHR14096:SF27">
    <property type="entry name" value="APOLIPOPROTEIN L2"/>
    <property type="match status" value="1"/>
</dbReference>
<evidence type="ECO:0000313" key="2">
    <source>
        <dbReference type="Ensembl" id="ENSCPOP00000032193.1"/>
    </source>
</evidence>
<reference evidence="3" key="1">
    <citation type="journal article" date="2011" name="Nature">
        <title>A high-resolution map of human evolutionary constraint using 29 mammals.</title>
        <authorList>
            <person name="Lindblad-Toh K."/>
            <person name="Garber M."/>
            <person name="Zuk O."/>
            <person name="Lin M.F."/>
            <person name="Parker B.J."/>
            <person name="Washietl S."/>
            <person name="Kheradpour P."/>
            <person name="Ernst J."/>
            <person name="Jordan G."/>
            <person name="Mauceli E."/>
            <person name="Ward L.D."/>
            <person name="Lowe C.B."/>
            <person name="Holloway A.K."/>
            <person name="Clamp M."/>
            <person name="Gnerre S."/>
            <person name="Alfoldi J."/>
            <person name="Beal K."/>
            <person name="Chang J."/>
            <person name="Clawson H."/>
            <person name="Cuff J."/>
            <person name="Di Palma F."/>
            <person name="Fitzgerald S."/>
            <person name="Flicek P."/>
            <person name="Guttman M."/>
            <person name="Hubisz M.J."/>
            <person name="Jaffe D.B."/>
            <person name="Jungreis I."/>
            <person name="Kent W.J."/>
            <person name="Kostka D."/>
            <person name="Lara M."/>
            <person name="Martins A.L."/>
            <person name="Massingham T."/>
            <person name="Moltke I."/>
            <person name="Raney B.J."/>
            <person name="Rasmussen M.D."/>
            <person name="Robinson J."/>
            <person name="Stark A."/>
            <person name="Vilella A.J."/>
            <person name="Wen J."/>
            <person name="Xie X."/>
            <person name="Zody M.C."/>
            <person name="Baldwin J."/>
            <person name="Bloom T."/>
            <person name="Chin C.W."/>
            <person name="Heiman D."/>
            <person name="Nicol R."/>
            <person name="Nusbaum C."/>
            <person name="Young S."/>
            <person name="Wilkinson J."/>
            <person name="Worley K.C."/>
            <person name="Kovar C.L."/>
            <person name="Muzny D.M."/>
            <person name="Gibbs R.A."/>
            <person name="Cree A."/>
            <person name="Dihn H.H."/>
            <person name="Fowler G."/>
            <person name="Jhangiani S."/>
            <person name="Joshi V."/>
            <person name="Lee S."/>
            <person name="Lewis L.R."/>
            <person name="Nazareth L.V."/>
            <person name="Okwuonu G."/>
            <person name="Santibanez J."/>
            <person name="Warren W.C."/>
            <person name="Mardis E.R."/>
            <person name="Weinstock G.M."/>
            <person name="Wilson R.K."/>
            <person name="Delehaunty K."/>
            <person name="Dooling D."/>
            <person name="Fronik C."/>
            <person name="Fulton L."/>
            <person name="Fulton B."/>
            <person name="Graves T."/>
            <person name="Minx P."/>
            <person name="Sodergren E."/>
            <person name="Birney E."/>
            <person name="Margulies E.H."/>
            <person name="Herrero J."/>
            <person name="Green E.D."/>
            <person name="Haussler D."/>
            <person name="Siepel A."/>
            <person name="Goldman N."/>
            <person name="Pollard K.S."/>
            <person name="Pedersen J.S."/>
            <person name="Lander E.S."/>
            <person name="Kellis M."/>
        </authorList>
    </citation>
    <scope>NUCLEOTIDE SEQUENCE [LARGE SCALE GENOMIC DNA]</scope>
    <source>
        <strain evidence="3">2N</strain>
    </source>
</reference>
<dbReference type="GO" id="GO:0005576">
    <property type="term" value="C:extracellular region"/>
    <property type="evidence" value="ECO:0007669"/>
    <property type="project" value="InterPro"/>
</dbReference>
<dbReference type="PANTHER" id="PTHR14096">
    <property type="entry name" value="APOLIPOPROTEIN L"/>
    <property type="match status" value="1"/>
</dbReference>
<name>A0A286Y3A4_CAVPO</name>
<dbReference type="InParanoid" id="A0A286Y3A4"/>
<dbReference type="OrthoDB" id="6363454at2759"/>
<dbReference type="GeneID" id="100728147"/>
<evidence type="ECO:0000256" key="1">
    <source>
        <dbReference type="ARBA" id="ARBA00010090"/>
    </source>
</evidence>
<evidence type="ECO:0008006" key="4">
    <source>
        <dbReference type="Google" id="ProtNLM"/>
    </source>
</evidence>
<dbReference type="KEGG" id="cpoc:100728147"/>
<keyword evidence="3" id="KW-1185">Reference proteome</keyword>
<evidence type="ECO:0000313" key="3">
    <source>
        <dbReference type="Proteomes" id="UP000005447"/>
    </source>
</evidence>
<dbReference type="InterPro" id="IPR008405">
    <property type="entry name" value="ApoL"/>
</dbReference>
<dbReference type="GO" id="GO:0042157">
    <property type="term" value="P:lipoprotein metabolic process"/>
    <property type="evidence" value="ECO:0007669"/>
    <property type="project" value="InterPro"/>
</dbReference>
<dbReference type="VEuPathDB" id="HostDB:ENSCPOG00000038184"/>
<dbReference type="GO" id="GO:0008289">
    <property type="term" value="F:lipid binding"/>
    <property type="evidence" value="ECO:0007669"/>
    <property type="project" value="InterPro"/>
</dbReference>
<proteinExistence type="inferred from homology"/>
<dbReference type="RefSeq" id="XP_013008672.1">
    <property type="nucleotide sequence ID" value="XM_013153218.3"/>
</dbReference>
<accession>A0A286Y3A4</accession>